<evidence type="ECO:0000313" key="2">
    <source>
        <dbReference type="EMBL" id="KAJ3055072.1"/>
    </source>
</evidence>
<feature type="compositionally biased region" description="Polar residues" evidence="1">
    <location>
        <begin position="192"/>
        <end position="203"/>
    </location>
</feature>
<gene>
    <name evidence="2" type="ORF">HK097_011562</name>
</gene>
<name>A0AAD5SJN2_9FUNG</name>
<protein>
    <submittedName>
        <fullName evidence="2">Uncharacterized protein</fullName>
    </submittedName>
</protein>
<accession>A0AAD5SJN2</accession>
<keyword evidence="3" id="KW-1185">Reference proteome</keyword>
<feature type="region of interest" description="Disordered" evidence="1">
    <location>
        <begin position="101"/>
        <end position="120"/>
    </location>
</feature>
<proteinExistence type="predicted"/>
<comment type="caution">
    <text evidence="2">The sequence shown here is derived from an EMBL/GenBank/DDBJ whole genome shotgun (WGS) entry which is preliminary data.</text>
</comment>
<sequence>MLFADNRSRFPRIKATAQKKPPRCLSNEDPTDVPSVLNWSILRQLIAVVCGEVDEESLRGGEGKAVTAVMVVSVASFSVWVSGVGVAGVGLEVGTGLRVPKATPKKRRRNAEESDVEPDYQIFQDESFAITLPESSGDEYAGNNASASEDELPSEPGELEVASDDPNFVDDDDGEGDERRVKRLKGHEGSSHGRNFTQSSAFVTLSMDP</sequence>
<evidence type="ECO:0000313" key="3">
    <source>
        <dbReference type="Proteomes" id="UP001212841"/>
    </source>
</evidence>
<evidence type="ECO:0000256" key="1">
    <source>
        <dbReference type="SAM" id="MobiDB-lite"/>
    </source>
</evidence>
<dbReference type="AlphaFoldDB" id="A0AAD5SJN2"/>
<feature type="compositionally biased region" description="Acidic residues" evidence="1">
    <location>
        <begin position="148"/>
        <end position="176"/>
    </location>
</feature>
<dbReference type="EMBL" id="JADGJD010000097">
    <property type="protein sequence ID" value="KAJ3055072.1"/>
    <property type="molecule type" value="Genomic_DNA"/>
</dbReference>
<organism evidence="2 3">
    <name type="scientific">Rhizophlyctis rosea</name>
    <dbReference type="NCBI Taxonomy" id="64517"/>
    <lineage>
        <taxon>Eukaryota</taxon>
        <taxon>Fungi</taxon>
        <taxon>Fungi incertae sedis</taxon>
        <taxon>Chytridiomycota</taxon>
        <taxon>Chytridiomycota incertae sedis</taxon>
        <taxon>Chytridiomycetes</taxon>
        <taxon>Rhizophlyctidales</taxon>
        <taxon>Rhizophlyctidaceae</taxon>
        <taxon>Rhizophlyctis</taxon>
    </lineage>
</organism>
<reference evidence="2" key="1">
    <citation type="submission" date="2020-05" db="EMBL/GenBank/DDBJ databases">
        <title>Phylogenomic resolution of chytrid fungi.</title>
        <authorList>
            <person name="Stajich J.E."/>
            <person name="Amses K."/>
            <person name="Simmons R."/>
            <person name="Seto K."/>
            <person name="Myers J."/>
            <person name="Bonds A."/>
            <person name="Quandt C.A."/>
            <person name="Barry K."/>
            <person name="Liu P."/>
            <person name="Grigoriev I."/>
            <person name="Longcore J.E."/>
            <person name="James T.Y."/>
        </authorList>
    </citation>
    <scope>NUCLEOTIDE SEQUENCE</scope>
    <source>
        <strain evidence="2">JEL0318</strain>
    </source>
</reference>
<feature type="region of interest" description="Disordered" evidence="1">
    <location>
        <begin position="134"/>
        <end position="209"/>
    </location>
</feature>
<dbReference type="Proteomes" id="UP001212841">
    <property type="component" value="Unassembled WGS sequence"/>
</dbReference>